<keyword evidence="2" id="KW-1185">Reference proteome</keyword>
<dbReference type="OrthoDB" id="451633at2"/>
<dbReference type="Proteomes" id="UP000271624">
    <property type="component" value="Unassembled WGS sequence"/>
</dbReference>
<name>A0A3S1A6D0_9CYAN</name>
<dbReference type="SUPFAM" id="SSF88659">
    <property type="entry name" value="Sigma3 and sigma4 domains of RNA polymerase sigma factors"/>
    <property type="match status" value="1"/>
</dbReference>
<reference evidence="1" key="2">
    <citation type="journal article" date="2019" name="Genome Biol. Evol.">
        <title>Day and night: Metabolic profiles and evolutionary relationships of six axenic non-marine cyanobacteria.</title>
        <authorList>
            <person name="Will S.E."/>
            <person name="Henke P."/>
            <person name="Boedeker C."/>
            <person name="Huang S."/>
            <person name="Brinkmann H."/>
            <person name="Rohde M."/>
            <person name="Jarek M."/>
            <person name="Friedl T."/>
            <person name="Seufert S."/>
            <person name="Schumacher M."/>
            <person name="Overmann J."/>
            <person name="Neumann-Schaal M."/>
            <person name="Petersen J."/>
        </authorList>
    </citation>
    <scope>NUCLEOTIDE SEQUENCE [LARGE SCALE GENOMIC DNA]</scope>
    <source>
        <strain evidence="1">PCC 7102</strain>
    </source>
</reference>
<dbReference type="RefSeq" id="WP_127087335.1">
    <property type="nucleotide sequence ID" value="NZ_RSCL01000050.1"/>
</dbReference>
<sequence>MDNTRSKELDLELQQLALLAQQQPVKTIKRQLVLTRLVNEIKLSGRLCHPQRNQFSARLYEEIYNEALQELWLYICQNIHKYEPERASVIVWVNVLLERRFFREAIPKVLGKASVERMNLSELENTPYLEEPPALTEVLREYIENDPENLFKKEHIEKYPSATFQALAQRRFKGKSWKEIAAEFEVKIPTASSFYYRCIDKFQSKIREHCVNC</sequence>
<protein>
    <recommendedName>
        <fullName evidence="3">Sigma-70 family RNA polymerase sigma factor</fullName>
    </recommendedName>
</protein>
<dbReference type="AlphaFoldDB" id="A0A3S1A6D0"/>
<organism evidence="1 2">
    <name type="scientific">Dulcicalothrix desertica PCC 7102</name>
    <dbReference type="NCBI Taxonomy" id="232991"/>
    <lineage>
        <taxon>Bacteria</taxon>
        <taxon>Bacillati</taxon>
        <taxon>Cyanobacteriota</taxon>
        <taxon>Cyanophyceae</taxon>
        <taxon>Nostocales</taxon>
        <taxon>Calotrichaceae</taxon>
        <taxon>Dulcicalothrix</taxon>
    </lineage>
</organism>
<dbReference type="EMBL" id="RSCL01000050">
    <property type="protein sequence ID" value="RUS94211.1"/>
    <property type="molecule type" value="Genomic_DNA"/>
</dbReference>
<gene>
    <name evidence="1" type="ORF">DSM106972_094080</name>
</gene>
<evidence type="ECO:0000313" key="2">
    <source>
        <dbReference type="Proteomes" id="UP000271624"/>
    </source>
</evidence>
<dbReference type="InterPro" id="IPR013324">
    <property type="entry name" value="RNA_pol_sigma_r3/r4-like"/>
</dbReference>
<accession>A0A3S1A6D0</accession>
<proteinExistence type="predicted"/>
<evidence type="ECO:0008006" key="3">
    <source>
        <dbReference type="Google" id="ProtNLM"/>
    </source>
</evidence>
<evidence type="ECO:0000313" key="1">
    <source>
        <dbReference type="EMBL" id="RUS94211.1"/>
    </source>
</evidence>
<reference evidence="1" key="1">
    <citation type="submission" date="2018-12" db="EMBL/GenBank/DDBJ databases">
        <authorList>
            <person name="Will S."/>
            <person name="Neumann-Schaal M."/>
            <person name="Henke P."/>
        </authorList>
    </citation>
    <scope>NUCLEOTIDE SEQUENCE</scope>
    <source>
        <strain evidence="1">PCC 7102</strain>
    </source>
</reference>
<comment type="caution">
    <text evidence="1">The sequence shown here is derived from an EMBL/GenBank/DDBJ whole genome shotgun (WGS) entry which is preliminary data.</text>
</comment>